<dbReference type="EMBL" id="KV440981">
    <property type="protein sequence ID" value="OAD73180.1"/>
    <property type="molecule type" value="Genomic_DNA"/>
</dbReference>
<dbReference type="InterPro" id="IPR036236">
    <property type="entry name" value="Znf_C2H2_sf"/>
</dbReference>
<evidence type="ECO:0000313" key="8">
    <source>
        <dbReference type="EMBL" id="OAD73180.1"/>
    </source>
</evidence>
<keyword evidence="2" id="KW-0677">Repeat</keyword>
<reference evidence="9" key="1">
    <citation type="submission" date="2015-06" db="EMBL/GenBank/DDBJ databases">
        <title>Expansion of signal transduction pathways in fungi by whole-genome duplication.</title>
        <authorList>
            <consortium name="DOE Joint Genome Institute"/>
            <person name="Corrochano L.M."/>
            <person name="Kuo A."/>
            <person name="Marcet-Houben M."/>
            <person name="Polaino S."/>
            <person name="Salamov A."/>
            <person name="Villalobos J.M."/>
            <person name="Alvarez M.I."/>
            <person name="Avalos J."/>
            <person name="Benito E.P."/>
            <person name="Benoit I."/>
            <person name="Burger G."/>
            <person name="Camino L.P."/>
            <person name="Canovas D."/>
            <person name="Cerda-Olmedo E."/>
            <person name="Cheng J.-F."/>
            <person name="Dominguez A."/>
            <person name="Elias M."/>
            <person name="Eslava A.P."/>
            <person name="Glaser F."/>
            <person name="Grimwood J."/>
            <person name="Gutierrez G."/>
            <person name="Heitman J."/>
            <person name="Henrissat B."/>
            <person name="Iturriaga E.A."/>
            <person name="Lang B.F."/>
            <person name="Lavin J.L."/>
            <person name="Lee S."/>
            <person name="Li W."/>
            <person name="Lindquist E."/>
            <person name="Lopez-Garcia S."/>
            <person name="Luque E.M."/>
            <person name="Marcos A.T."/>
            <person name="Martin J."/>
            <person name="McCluskey K."/>
            <person name="Medina H.R."/>
            <person name="Miralles-Duran A."/>
            <person name="Miyazaki A."/>
            <person name="Munoz-Torres E."/>
            <person name="Oguiza J.A."/>
            <person name="Ohm R."/>
            <person name="Olmedo M."/>
            <person name="Orejas M."/>
            <person name="Ortiz-Castellanos L."/>
            <person name="Pisabarro A.G."/>
            <person name="Rodriguez-Romero J."/>
            <person name="Ruiz-Herrera J."/>
            <person name="Ruiz-Vazquez R."/>
            <person name="Sanz C."/>
            <person name="Schackwitz W."/>
            <person name="Schmutz J."/>
            <person name="Shahriari M."/>
            <person name="Shelest E."/>
            <person name="Silva-Franco F."/>
            <person name="Soanes D."/>
            <person name="Syed K."/>
            <person name="Tagua V.G."/>
            <person name="Talbot N.J."/>
            <person name="Thon M."/>
            <person name="De vries R.P."/>
            <person name="Wiebenga A."/>
            <person name="Yadav J.S."/>
            <person name="Braun E.L."/>
            <person name="Baker S."/>
            <person name="Garre V."/>
            <person name="Horwitz B."/>
            <person name="Torres-Martinez S."/>
            <person name="Idnurm A."/>
            <person name="Herrera-Estrella A."/>
            <person name="Gabaldon T."/>
            <person name="Grigoriev I.V."/>
        </authorList>
    </citation>
    <scope>NUCLEOTIDE SEQUENCE [LARGE SCALE GENOMIC DNA]</scope>
    <source>
        <strain evidence="9">NRRL 1555(-)</strain>
    </source>
</reference>
<feature type="domain" description="C2H2-type" evidence="7">
    <location>
        <begin position="311"/>
        <end position="335"/>
    </location>
</feature>
<dbReference type="Pfam" id="PF00096">
    <property type="entry name" value="zf-C2H2"/>
    <property type="match status" value="1"/>
</dbReference>
<dbReference type="GO" id="GO:0043565">
    <property type="term" value="F:sequence-specific DNA binding"/>
    <property type="evidence" value="ECO:0007669"/>
    <property type="project" value="TreeGrafter"/>
</dbReference>
<dbReference type="GO" id="GO:0000981">
    <property type="term" value="F:DNA-binding transcription factor activity, RNA polymerase II-specific"/>
    <property type="evidence" value="ECO:0007669"/>
    <property type="project" value="TreeGrafter"/>
</dbReference>
<name>A0A163DSL5_PHYB8</name>
<dbReference type="Proteomes" id="UP000077315">
    <property type="component" value="Unassembled WGS sequence"/>
</dbReference>
<evidence type="ECO:0000256" key="3">
    <source>
        <dbReference type="ARBA" id="ARBA00022771"/>
    </source>
</evidence>
<dbReference type="InterPro" id="IPR013087">
    <property type="entry name" value="Znf_C2H2_type"/>
</dbReference>
<proteinExistence type="predicted"/>
<evidence type="ECO:0000256" key="1">
    <source>
        <dbReference type="ARBA" id="ARBA00022723"/>
    </source>
</evidence>
<dbReference type="RefSeq" id="XP_018291220.1">
    <property type="nucleotide sequence ID" value="XM_018435889.1"/>
</dbReference>
<keyword evidence="3 5" id="KW-0863">Zinc-finger</keyword>
<dbReference type="PROSITE" id="PS00028">
    <property type="entry name" value="ZINC_FINGER_C2H2_1"/>
    <property type="match status" value="1"/>
</dbReference>
<dbReference type="GO" id="GO:0005634">
    <property type="term" value="C:nucleus"/>
    <property type="evidence" value="ECO:0007669"/>
    <property type="project" value="TreeGrafter"/>
</dbReference>
<dbReference type="AlphaFoldDB" id="A0A163DSL5"/>
<sequence length="335" mass="37769">MLQNIDYFLSSLRLYIYTICGPRTTTTDDFTAQGNHENCHNAVTNCRSDSTQGTHPTSCYNSVLPCLCGNSHRICELALEALSDNPANIDLYHPSDMLEFLDLELQKQRKQCIYHLFGNYAVHTESPSGNPLLEYFHVVPGSFEMVVPGLDQQKSYKTHPPPQSEPTSRIIPAGGASTQHSPQQVAADQIVHCECCRETQGPRYLNSNHTNDLSLAATLVQTPPMLNAELPTNGQEIVREVALVVPIENSLLTPQLTPLFSGFDIPNELQDISLFQRSERLYTCTMCGYRTRNSSNYTRHVQKYSKDRKIYTCPTCDKIFPTKFNMDRHCKSFGH</sequence>
<dbReference type="PROSITE" id="PS50157">
    <property type="entry name" value="ZINC_FINGER_C2H2_2"/>
    <property type="match status" value="2"/>
</dbReference>
<dbReference type="InParanoid" id="A0A163DSL5"/>
<evidence type="ECO:0000259" key="7">
    <source>
        <dbReference type="PROSITE" id="PS50157"/>
    </source>
</evidence>
<dbReference type="GO" id="GO:0008270">
    <property type="term" value="F:zinc ion binding"/>
    <property type="evidence" value="ECO:0007669"/>
    <property type="project" value="UniProtKB-KW"/>
</dbReference>
<keyword evidence="4" id="KW-0862">Zinc</keyword>
<gene>
    <name evidence="8" type="ORF">PHYBLDRAFT_168530</name>
</gene>
<dbReference type="Gene3D" id="3.30.160.60">
    <property type="entry name" value="Classic Zinc Finger"/>
    <property type="match status" value="1"/>
</dbReference>
<dbReference type="PANTHER" id="PTHR24408:SF58">
    <property type="entry name" value="TRANSCRIPTION FACTOR (TFIIIA), PUTATIVE (AFU_ORTHOLOGUE AFUA_1G05150)-RELATED"/>
    <property type="match status" value="1"/>
</dbReference>
<dbReference type="SMART" id="SM00355">
    <property type="entry name" value="ZnF_C2H2"/>
    <property type="match status" value="2"/>
</dbReference>
<evidence type="ECO:0000256" key="5">
    <source>
        <dbReference type="PROSITE-ProRule" id="PRU00042"/>
    </source>
</evidence>
<evidence type="ECO:0000256" key="2">
    <source>
        <dbReference type="ARBA" id="ARBA00022737"/>
    </source>
</evidence>
<keyword evidence="1" id="KW-0479">Metal-binding</keyword>
<protein>
    <submittedName>
        <fullName evidence="8">C2H2-type zinc finger transcription factor</fullName>
    </submittedName>
</protein>
<organism evidence="8 9">
    <name type="scientific">Phycomyces blakesleeanus (strain ATCC 8743b / DSM 1359 / FGSC 10004 / NBRC 33097 / NRRL 1555)</name>
    <dbReference type="NCBI Taxonomy" id="763407"/>
    <lineage>
        <taxon>Eukaryota</taxon>
        <taxon>Fungi</taxon>
        <taxon>Fungi incertae sedis</taxon>
        <taxon>Mucoromycota</taxon>
        <taxon>Mucoromycotina</taxon>
        <taxon>Mucoromycetes</taxon>
        <taxon>Mucorales</taxon>
        <taxon>Phycomycetaceae</taxon>
        <taxon>Phycomyces</taxon>
    </lineage>
</organism>
<dbReference type="GeneID" id="28996795"/>
<keyword evidence="9" id="KW-1185">Reference proteome</keyword>
<dbReference type="OrthoDB" id="3437960at2759"/>
<evidence type="ECO:0000313" key="9">
    <source>
        <dbReference type="Proteomes" id="UP000077315"/>
    </source>
</evidence>
<dbReference type="VEuPathDB" id="FungiDB:PHYBLDRAFT_168530"/>
<dbReference type="PANTHER" id="PTHR24408">
    <property type="entry name" value="ZINC FINGER PROTEIN"/>
    <property type="match status" value="1"/>
</dbReference>
<accession>A0A163DSL5</accession>
<dbReference type="SUPFAM" id="SSF57667">
    <property type="entry name" value="beta-beta-alpha zinc fingers"/>
    <property type="match status" value="1"/>
</dbReference>
<feature type="domain" description="C2H2-type" evidence="7">
    <location>
        <begin position="282"/>
        <end position="309"/>
    </location>
</feature>
<evidence type="ECO:0000256" key="6">
    <source>
        <dbReference type="SAM" id="MobiDB-lite"/>
    </source>
</evidence>
<evidence type="ECO:0000256" key="4">
    <source>
        <dbReference type="ARBA" id="ARBA00022833"/>
    </source>
</evidence>
<feature type="region of interest" description="Disordered" evidence="6">
    <location>
        <begin position="153"/>
        <end position="179"/>
    </location>
</feature>